<dbReference type="InterPro" id="IPR001683">
    <property type="entry name" value="PX_dom"/>
</dbReference>
<evidence type="ECO:0000256" key="1">
    <source>
        <dbReference type="SAM" id="MobiDB-lite"/>
    </source>
</evidence>
<dbReference type="Pfam" id="PF04212">
    <property type="entry name" value="MIT"/>
    <property type="match status" value="1"/>
</dbReference>
<comment type="caution">
    <text evidence="4">The sequence shown here is derived from an EMBL/GenBank/DDBJ whole genome shotgun (WGS) entry which is preliminary data.</text>
</comment>
<dbReference type="Pfam" id="PF00069">
    <property type="entry name" value="Pkinase"/>
    <property type="match status" value="1"/>
</dbReference>
<feature type="compositionally biased region" description="Low complexity" evidence="1">
    <location>
        <begin position="397"/>
        <end position="422"/>
    </location>
</feature>
<protein>
    <submittedName>
        <fullName evidence="4">RSKL</fullName>
    </submittedName>
</protein>
<dbReference type="SMART" id="SM00745">
    <property type="entry name" value="MIT"/>
    <property type="match status" value="1"/>
</dbReference>
<dbReference type="Gene3D" id="1.10.510.10">
    <property type="entry name" value="Transferase(Phosphotransferase) domain 1"/>
    <property type="match status" value="2"/>
</dbReference>
<dbReference type="EMBL" id="CAHIKZ030002409">
    <property type="protein sequence ID" value="CAE1286469.1"/>
    <property type="molecule type" value="Genomic_DNA"/>
</dbReference>
<dbReference type="InterPro" id="IPR000719">
    <property type="entry name" value="Prot_kinase_dom"/>
</dbReference>
<dbReference type="SMART" id="SM00220">
    <property type="entry name" value="S_TKc"/>
    <property type="match status" value="1"/>
</dbReference>
<sequence length="999" mass="111979">MATSRPLTTDEKIWCFEVTNPVKHIKGFTIYQVSCKIIHISAPEKITEIVVWKRYNDFKQLYKSMITLHKALHRKEEFPEFAKPKFFGRFAESVIEERRTSALELLNFIGHQQHLYKSQLFQKFLESSENDEFNTVEGRSCPVSIKPTNGGGASNATAETSSFESDSELSLDLSSSDANKSHEVLALNQQDSYTEISQKQENHISLKTSTSASDICNGVWSHPQIPDNISITSMEDEELEELDRDVSVVLGTPLPDADISYFDPLQPNQEEAVSSSHELDTDNIWLLSALATNVLPFTTESLVLDPNKDKMPDKHLEERNSFHQCHSQQDSSVASDSKESPAKELDTEKTSQIDISAFDPLEDVSHAKVSYTKGDFDISLNLPPLTTHPSSPERNDSSTTAAKSSASFSPKIQRSRSSSRSSEMSLKVGGKEDYIYVAANQICQAQECEASGRHEMAFAFYRNGVGILLQGVQGDGNKTRREAVRRKTAQYLMKAEELYNRHLAKDSNDDRRWALDCTLSPPMELDPTLAFLRAPLCELRNYKVLGTIDKVLLVLERGTNDTYVMKTIHKSGTERLDVKNILPSFCPFMVQLHKFYEGTDAIYLLLHMIPEGTETLSYSPKRDKMDIKSNHLDEVFLSSPQESGEGEDDKPNSTWSKYSPKLIKTSNPLLGTVHNPNEKLCVDSSISVIKTDSAGASAACIHESNDGFDDIESNRNTEPHDANKYAEDLTKVYSFSSKETPFPQNVDKTCKPCSVEALPLCKKKMARPLTPHDQNVSYDVASGNDLAARSQKAMSCSCYVARNTEQNMTTHKHSFTEICRSASFESNLKSPSKNKSRRVFEELDGIGNWPSEALLPESCIRNWAAEIVVALAYLHAQGIICRDLKPANVLLGDKGHILITYFCQLNNVDKLLDESAVENMYTAPELRTISSYTEVCDWWSFGALLYELLSGKEAQGILEELLCYNPRERLGSGINGAEDIKAHPFFAGIDWNYLENNYN</sequence>
<dbReference type="Gene3D" id="3.30.1520.10">
    <property type="entry name" value="Phox-like domain"/>
    <property type="match status" value="1"/>
</dbReference>
<feature type="compositionally biased region" description="Basic and acidic residues" evidence="1">
    <location>
        <begin position="306"/>
        <end position="321"/>
    </location>
</feature>
<dbReference type="CDD" id="cd02677">
    <property type="entry name" value="MIT_SNX15"/>
    <property type="match status" value="1"/>
</dbReference>
<dbReference type="PROSITE" id="PS50011">
    <property type="entry name" value="PROTEIN_KINASE_DOM"/>
    <property type="match status" value="1"/>
</dbReference>
<dbReference type="GO" id="GO:0004672">
    <property type="term" value="F:protein kinase activity"/>
    <property type="evidence" value="ECO:0007669"/>
    <property type="project" value="InterPro"/>
</dbReference>
<feature type="compositionally biased region" description="Low complexity" evidence="1">
    <location>
        <begin position="159"/>
        <end position="173"/>
    </location>
</feature>
<dbReference type="InterPro" id="IPR036871">
    <property type="entry name" value="PX_dom_sf"/>
</dbReference>
<dbReference type="Proteomes" id="UP000597762">
    <property type="component" value="Unassembled WGS sequence"/>
</dbReference>
<evidence type="ECO:0000313" key="5">
    <source>
        <dbReference type="Proteomes" id="UP000597762"/>
    </source>
</evidence>
<accession>A0A812D2N8</accession>
<dbReference type="SUPFAM" id="SSF64268">
    <property type="entry name" value="PX domain"/>
    <property type="match status" value="1"/>
</dbReference>
<feature type="region of interest" description="Disordered" evidence="1">
    <location>
        <begin position="134"/>
        <end position="173"/>
    </location>
</feature>
<dbReference type="InterPro" id="IPR007330">
    <property type="entry name" value="MIT_dom"/>
</dbReference>
<dbReference type="GO" id="GO:0035091">
    <property type="term" value="F:phosphatidylinositol binding"/>
    <property type="evidence" value="ECO:0007669"/>
    <property type="project" value="InterPro"/>
</dbReference>
<evidence type="ECO:0000259" key="2">
    <source>
        <dbReference type="PROSITE" id="PS50011"/>
    </source>
</evidence>
<reference evidence="4" key="1">
    <citation type="submission" date="2021-01" db="EMBL/GenBank/DDBJ databases">
        <authorList>
            <person name="Li R."/>
            <person name="Bekaert M."/>
        </authorList>
    </citation>
    <scope>NUCLEOTIDE SEQUENCE</scope>
    <source>
        <strain evidence="4">Farmed</strain>
    </source>
</reference>
<dbReference type="AlphaFoldDB" id="A0A812D2N8"/>
<feature type="compositionally biased region" description="Basic and acidic residues" evidence="1">
    <location>
        <begin position="336"/>
        <end position="351"/>
    </location>
</feature>
<dbReference type="SUPFAM" id="SSF56112">
    <property type="entry name" value="Protein kinase-like (PK-like)"/>
    <property type="match status" value="1"/>
</dbReference>
<dbReference type="InterPro" id="IPR051866">
    <property type="entry name" value="Intracell_Sig-Traffick_Protein"/>
</dbReference>
<feature type="region of interest" description="Disordered" evidence="1">
    <location>
        <begin position="304"/>
        <end position="351"/>
    </location>
</feature>
<dbReference type="PROSITE" id="PS50195">
    <property type="entry name" value="PX"/>
    <property type="match status" value="1"/>
</dbReference>
<organism evidence="4 5">
    <name type="scientific">Acanthosepion pharaonis</name>
    <name type="common">Pharaoh cuttlefish</name>
    <name type="synonym">Sepia pharaonis</name>
    <dbReference type="NCBI Taxonomy" id="158019"/>
    <lineage>
        <taxon>Eukaryota</taxon>
        <taxon>Metazoa</taxon>
        <taxon>Spiralia</taxon>
        <taxon>Lophotrochozoa</taxon>
        <taxon>Mollusca</taxon>
        <taxon>Cephalopoda</taxon>
        <taxon>Coleoidea</taxon>
        <taxon>Decapodiformes</taxon>
        <taxon>Sepiida</taxon>
        <taxon>Sepiina</taxon>
        <taxon>Sepiidae</taxon>
        <taxon>Acanthosepion</taxon>
    </lineage>
</organism>
<dbReference type="Gene3D" id="3.30.200.20">
    <property type="entry name" value="Phosphorylase Kinase, domain 1"/>
    <property type="match status" value="1"/>
</dbReference>
<dbReference type="Gene3D" id="1.20.58.80">
    <property type="entry name" value="Phosphotransferase system, lactose/cellobiose-type IIA subunit"/>
    <property type="match status" value="1"/>
</dbReference>
<feature type="region of interest" description="Disordered" evidence="1">
    <location>
        <begin position="380"/>
        <end position="424"/>
    </location>
</feature>
<proteinExistence type="predicted"/>
<evidence type="ECO:0000259" key="3">
    <source>
        <dbReference type="PROSITE" id="PS50195"/>
    </source>
</evidence>
<keyword evidence="5" id="KW-1185">Reference proteome</keyword>
<feature type="domain" description="PX" evidence="3">
    <location>
        <begin position="9"/>
        <end position="132"/>
    </location>
</feature>
<dbReference type="InterPro" id="IPR011009">
    <property type="entry name" value="Kinase-like_dom_sf"/>
</dbReference>
<dbReference type="Pfam" id="PF00787">
    <property type="entry name" value="PX"/>
    <property type="match status" value="1"/>
</dbReference>
<name>A0A812D2N8_ACAPH</name>
<feature type="compositionally biased region" description="Polar residues" evidence="1">
    <location>
        <begin position="322"/>
        <end position="335"/>
    </location>
</feature>
<dbReference type="OrthoDB" id="1278353at2759"/>
<evidence type="ECO:0000313" key="4">
    <source>
        <dbReference type="EMBL" id="CAE1286469.1"/>
    </source>
</evidence>
<dbReference type="PANTHER" id="PTHR15508:SF8">
    <property type="entry name" value="LD24550P"/>
    <property type="match status" value="1"/>
</dbReference>
<feature type="domain" description="Protein kinase" evidence="2">
    <location>
        <begin position="686"/>
        <end position="999"/>
    </location>
</feature>
<dbReference type="SMART" id="SM00312">
    <property type="entry name" value="PX"/>
    <property type="match status" value="1"/>
</dbReference>
<dbReference type="SUPFAM" id="SSF116846">
    <property type="entry name" value="MIT domain"/>
    <property type="match status" value="1"/>
</dbReference>
<feature type="region of interest" description="Disordered" evidence="1">
    <location>
        <begin position="637"/>
        <end position="658"/>
    </location>
</feature>
<dbReference type="GO" id="GO:0005524">
    <property type="term" value="F:ATP binding"/>
    <property type="evidence" value="ECO:0007669"/>
    <property type="project" value="InterPro"/>
</dbReference>
<dbReference type="InterPro" id="IPR036181">
    <property type="entry name" value="MIT_dom_sf"/>
</dbReference>
<gene>
    <name evidence="4" type="ORF">SPHA_46047</name>
</gene>
<dbReference type="PANTHER" id="PTHR15508">
    <property type="entry name" value="RIBOSOMAL PROTEIN S6 KINASE"/>
    <property type="match status" value="1"/>
</dbReference>